<dbReference type="EMBL" id="PPTA01000003">
    <property type="protein sequence ID" value="TFB05253.1"/>
    <property type="molecule type" value="Genomic_DNA"/>
</dbReference>
<evidence type="ECO:0000313" key="3">
    <source>
        <dbReference type="Proteomes" id="UP001642720"/>
    </source>
</evidence>
<sequence length="175" mass="18860">MIGPCPGGHQLAIRCHPRPHHRLVGSLRAAGADPGPRDASKGPPDPEQRQQSDQEKGEDDEDGEEKQSRPELEILAVIPPRRHCFPLPLRCRQFPLLVPFFHIPSATGTDSASFGCAFLFVDHCTARRGTWAPENSALSQQSGPQFPMGTVHTSSLGPADLLSSVRVGRSSVSSA</sequence>
<accession>A0ABY2HAJ6</accession>
<evidence type="ECO:0000313" key="2">
    <source>
        <dbReference type="EMBL" id="TFB05253.1"/>
    </source>
</evidence>
<feature type="region of interest" description="Disordered" evidence="1">
    <location>
        <begin position="22"/>
        <end position="73"/>
    </location>
</feature>
<name>A0ABY2HAJ6_9HYPO</name>
<keyword evidence="3" id="KW-1185">Reference proteome</keyword>
<protein>
    <submittedName>
        <fullName evidence="2">Uncharacterized protein</fullName>
    </submittedName>
</protein>
<proteinExistence type="predicted"/>
<dbReference type="GeneID" id="300574769"/>
<feature type="compositionally biased region" description="Basic and acidic residues" evidence="1">
    <location>
        <begin position="35"/>
        <end position="55"/>
    </location>
</feature>
<organism evidence="2 3">
    <name type="scientific">Trichoderma ghanense</name>
    <dbReference type="NCBI Taxonomy" id="65468"/>
    <lineage>
        <taxon>Eukaryota</taxon>
        <taxon>Fungi</taxon>
        <taxon>Dikarya</taxon>
        <taxon>Ascomycota</taxon>
        <taxon>Pezizomycotina</taxon>
        <taxon>Sordariomycetes</taxon>
        <taxon>Hypocreomycetidae</taxon>
        <taxon>Hypocreales</taxon>
        <taxon>Hypocreaceae</taxon>
        <taxon>Trichoderma</taxon>
    </lineage>
</organism>
<reference evidence="2 3" key="1">
    <citation type="submission" date="2018-01" db="EMBL/GenBank/DDBJ databases">
        <title>Genome characterization of the sugarcane-associated fungus Trichoderma ghanense CCMA-1212 and their application in lignocelulose bioconversion.</title>
        <authorList>
            <person name="Steindorff A.S."/>
            <person name="Mendes T.D."/>
            <person name="Vilela E.S.D."/>
            <person name="Rodrigues D.S."/>
            <person name="Formighieri E.F."/>
            <person name="Melo I.S."/>
            <person name="Favaro L.C.L."/>
        </authorList>
    </citation>
    <scope>NUCLEOTIDE SEQUENCE [LARGE SCALE GENOMIC DNA]</scope>
    <source>
        <strain evidence="2 3">CCMA-1212</strain>
    </source>
</reference>
<gene>
    <name evidence="2" type="ORF">CCMA1212_002953</name>
</gene>
<dbReference type="Proteomes" id="UP001642720">
    <property type="component" value="Unassembled WGS sequence"/>
</dbReference>
<comment type="caution">
    <text evidence="2">The sequence shown here is derived from an EMBL/GenBank/DDBJ whole genome shotgun (WGS) entry which is preliminary data.</text>
</comment>
<dbReference type="RefSeq" id="XP_073561454.1">
    <property type="nucleotide sequence ID" value="XM_073700319.1"/>
</dbReference>
<evidence type="ECO:0000256" key="1">
    <source>
        <dbReference type="SAM" id="MobiDB-lite"/>
    </source>
</evidence>